<keyword evidence="3" id="KW-1185">Reference proteome</keyword>
<dbReference type="PANTHER" id="PTHR22916:SF3">
    <property type="entry name" value="UDP-GLCNAC:BETAGAL BETA-1,3-N-ACETYLGLUCOSAMINYLTRANSFERASE-LIKE PROTEIN 1"/>
    <property type="match status" value="1"/>
</dbReference>
<proteinExistence type="predicted"/>
<dbReference type="EMBL" id="BMXF01000003">
    <property type="protein sequence ID" value="GHB75729.1"/>
    <property type="molecule type" value="Genomic_DNA"/>
</dbReference>
<dbReference type="Pfam" id="PF00535">
    <property type="entry name" value="Glycos_transf_2"/>
    <property type="match status" value="1"/>
</dbReference>
<evidence type="ECO:0000313" key="3">
    <source>
        <dbReference type="Proteomes" id="UP000598271"/>
    </source>
</evidence>
<feature type="domain" description="Glycosyltransferase 2-like" evidence="1">
    <location>
        <begin position="4"/>
        <end position="157"/>
    </location>
</feature>
<dbReference type="PANTHER" id="PTHR22916">
    <property type="entry name" value="GLYCOSYLTRANSFERASE"/>
    <property type="match status" value="1"/>
</dbReference>
<dbReference type="Gene3D" id="3.90.550.10">
    <property type="entry name" value="Spore Coat Polysaccharide Biosynthesis Protein SpsA, Chain A"/>
    <property type="match status" value="1"/>
</dbReference>
<evidence type="ECO:0000313" key="2">
    <source>
        <dbReference type="EMBL" id="GHB75729.1"/>
    </source>
</evidence>
<dbReference type="RefSeq" id="WP_189565523.1">
    <property type="nucleotide sequence ID" value="NZ_BMXF01000003.1"/>
</dbReference>
<evidence type="ECO:0000259" key="1">
    <source>
        <dbReference type="Pfam" id="PF00535"/>
    </source>
</evidence>
<gene>
    <name evidence="2" type="ORF">GCM10007390_31940</name>
</gene>
<dbReference type="CDD" id="cd06433">
    <property type="entry name" value="GT_2_WfgS_like"/>
    <property type="match status" value="1"/>
</dbReference>
<dbReference type="GO" id="GO:0016758">
    <property type="term" value="F:hexosyltransferase activity"/>
    <property type="evidence" value="ECO:0007669"/>
    <property type="project" value="UniProtKB-ARBA"/>
</dbReference>
<sequence length="247" mass="27880">MKISVITVAFNAENTIRDTIESVLAQDFGEVEYIVVDGKSTDATAEIVKSYGDRIARFISEPDQGIYDAMNKGIQLATGEVIGLLNADDLYASIDVLSQVMDTFLSSGSDAVYGDLQYFDSGTGRVTRNWRAGGYRSGIFLWGWMPPHPSFFIRRSWYQKHGGFRLDMGTAADYELMLRMIHKYSAKLAYVQKVLVRMRAGGVSNVSVKNRLAANRNDRRAWQLNGIRPYPVTILLKPFRKILQFIR</sequence>
<reference evidence="2 3" key="1">
    <citation type="journal article" date="2014" name="Int. J. Syst. Evol. Microbiol.">
        <title>Complete genome sequence of Corynebacterium casei LMG S-19264T (=DSM 44701T), isolated from a smear-ripened cheese.</title>
        <authorList>
            <consortium name="US DOE Joint Genome Institute (JGI-PGF)"/>
            <person name="Walter F."/>
            <person name="Albersmeier A."/>
            <person name="Kalinowski J."/>
            <person name="Ruckert C."/>
        </authorList>
    </citation>
    <scope>NUCLEOTIDE SEQUENCE [LARGE SCALE GENOMIC DNA]</scope>
    <source>
        <strain evidence="2 3">KCTC 12866</strain>
    </source>
</reference>
<comment type="caution">
    <text evidence="2">The sequence shown here is derived from an EMBL/GenBank/DDBJ whole genome shotgun (WGS) entry which is preliminary data.</text>
</comment>
<dbReference type="Proteomes" id="UP000598271">
    <property type="component" value="Unassembled WGS sequence"/>
</dbReference>
<accession>A0A8J3DC83</accession>
<protein>
    <submittedName>
        <fullName evidence="2">Glycosyl transferase</fullName>
    </submittedName>
</protein>
<dbReference type="SUPFAM" id="SSF53448">
    <property type="entry name" value="Nucleotide-diphospho-sugar transferases"/>
    <property type="match status" value="1"/>
</dbReference>
<name>A0A8J3DC83_9BACT</name>
<dbReference type="InterPro" id="IPR001173">
    <property type="entry name" value="Glyco_trans_2-like"/>
</dbReference>
<dbReference type="AlphaFoldDB" id="A0A8J3DC83"/>
<dbReference type="InterPro" id="IPR029044">
    <property type="entry name" value="Nucleotide-diphossugar_trans"/>
</dbReference>
<keyword evidence="2" id="KW-0808">Transferase</keyword>
<organism evidence="2 3">
    <name type="scientific">Persicitalea jodogahamensis</name>
    <dbReference type="NCBI Taxonomy" id="402147"/>
    <lineage>
        <taxon>Bacteria</taxon>
        <taxon>Pseudomonadati</taxon>
        <taxon>Bacteroidota</taxon>
        <taxon>Cytophagia</taxon>
        <taxon>Cytophagales</taxon>
        <taxon>Spirosomataceae</taxon>
        <taxon>Persicitalea</taxon>
    </lineage>
</organism>